<evidence type="ECO:0000313" key="3">
    <source>
        <dbReference type="Proteomes" id="UP001500280"/>
    </source>
</evidence>
<proteinExistence type="predicted"/>
<evidence type="ECO:0000259" key="1">
    <source>
        <dbReference type="SMART" id="SM00382"/>
    </source>
</evidence>
<reference evidence="3" key="1">
    <citation type="journal article" date="2019" name="Int. J. Syst. Evol. Microbiol.">
        <title>The Global Catalogue of Microorganisms (GCM) 10K type strain sequencing project: providing services to taxonomists for standard genome sequencing and annotation.</title>
        <authorList>
            <consortium name="The Broad Institute Genomics Platform"/>
            <consortium name="The Broad Institute Genome Sequencing Center for Infectious Disease"/>
            <person name="Wu L."/>
            <person name="Ma J."/>
        </authorList>
    </citation>
    <scope>NUCLEOTIDE SEQUENCE [LARGE SCALE GENOMIC DNA]</scope>
    <source>
        <strain evidence="3">JCM 14307</strain>
    </source>
</reference>
<keyword evidence="3" id="KW-1185">Reference proteome</keyword>
<comment type="caution">
    <text evidence="2">The sequence shown here is derived from an EMBL/GenBank/DDBJ whole genome shotgun (WGS) entry which is preliminary data.</text>
</comment>
<dbReference type="SMART" id="SM00382">
    <property type="entry name" value="AAA"/>
    <property type="match status" value="1"/>
</dbReference>
<accession>A0ABP4V9F1</accession>
<gene>
    <name evidence="2" type="ORF">GCM10009745_80150</name>
</gene>
<dbReference type="Proteomes" id="UP001500280">
    <property type="component" value="Unassembled WGS sequence"/>
</dbReference>
<evidence type="ECO:0000313" key="2">
    <source>
        <dbReference type="EMBL" id="GAA1719171.1"/>
    </source>
</evidence>
<dbReference type="InterPro" id="IPR027417">
    <property type="entry name" value="P-loop_NTPase"/>
</dbReference>
<dbReference type="InterPro" id="IPR003593">
    <property type="entry name" value="AAA+_ATPase"/>
</dbReference>
<organism evidence="2 3">
    <name type="scientific">Kribbella yunnanensis</name>
    <dbReference type="NCBI Taxonomy" id="190194"/>
    <lineage>
        <taxon>Bacteria</taxon>
        <taxon>Bacillati</taxon>
        <taxon>Actinomycetota</taxon>
        <taxon>Actinomycetes</taxon>
        <taxon>Propionibacteriales</taxon>
        <taxon>Kribbellaceae</taxon>
        <taxon>Kribbella</taxon>
    </lineage>
</organism>
<dbReference type="RefSeq" id="WP_344164903.1">
    <property type="nucleotide sequence ID" value="NZ_BAAANF010000031.1"/>
</dbReference>
<sequence length="1511" mass="163026">MSEEKAGRLANPQAWSKALPEQLLHDLESWAAGQTFAVRLRKWQTEGASGSYVASVMLEPITGMITGAILKLLPRELAIAESQGAMLAQQQSPAGFSEVHLTRTRLVSPLPGTSGIWVHLQDVAQSGTGTMVSLKDLTKDQRFAEYCGIIITELMQSWNDGADDPSPLDMSPQAYLLQDLGPKVDGVRQFLADAGMNVDQPPAALVCPGGRGSLPNPLAVLNGPDAQGEVLVFRGKGHGDLNLGNVLLPQTDGTIRPDEFQLIDLGRYAADTPISRDPAKLLLSTAAAWLPSLRENSSIRSALAEAIVSPDSVRQSPEILGYIGVAHKIVQAAASWGMKRGLAEDWMRQHRLTLCAAALRTVARADFSDEDRWFYLEVAALALQEIMPAPIEIVSAAAFRTSTALVPESRSTASNAPPALEQSEDARARLLRMLLPQRLPELRRAFVDGNLMTALDRPGVVFIVANAGSGKSVTLGQLAAGLGGIGRPYVLVACSLAPEARTAKSDDDFSRLLGTLGAGLAGPLVPPPVPSDGAPVVLIDTADIVLSPSSARFFDRLLGALVGAGSPVVVTCRPQEYREYLEPFDQKLPSLALRPERVDVPVLTNEEIVELVVEYLRGLGVVPPGGAEAFAHSMTELATSRRPLIDIIRSPLLLGMVCELFGRTGALPPDLDVGRLYRRYWNVKISGGRADETDSLIAAKERLCRRMAEQMWSQSGAAIVDSADAMQVAESGADRQALRNLVSEGVIVPSPLDDKVLRFMHQTFAEFAMARYLGELAVWPILRSTLQEIVSRSHDLLHWWPVLRETFAIKVAQGSLGQVAALLPDDDLASFRALAFAAVRGDADLLGRLVAQTLEAAESPATRLRREALRETFGLVAPDVATAVAVLAVQLCERASLPELPASATAAAQVIATIPSEPDRVAQFGWALEVFSARRNPRDTRDTLVDDTIARFLEVFGAATGGYDELLCVELRRFLASWGGTAFRAAVLAHQSPNVPEPARRELGRIVKLGRSGAYPRDAEVAVIRLSRPWRRDDDTDDGQAMLEYLRAQDVDTKVRSLRASAVGALVPVSPGVLDSLVGVWARDDAAEAAVSLMALRSACQAGANVEVAQALAAEFAGGRLTPQAVSQGVSLVIDELASSLAGPARDDLREALGAEALRRPNDRILGALAAVSDDSIASWRTVLALLPRLPEDRRRRCLTNLLQIASDVIAVALLEELTYAVEHYAPGDGVALVRLLAMAAVYEPSARSQLIELMTDHRATVPKQVIAQLWETQAARTWLRPEHLRTLVLNSDLGLCIGGLELLRDVLTDPPPGGDLNADDLIRDALARHDPPEGSWVRSEETATHRALDLESRLLSCCNGWLRVAAPGDDGGRAGALLAERTSAISLQPPADVGLRRDALLLVKQMAWRQDQPVWQARARDYVDHILRKVSPAGEESRYVQDIFSRLTAARIASYMELSELAPNWTLGGRGELLRVVLDRDPLGRAGPAARKLLALDQNGYLTSIAADHR</sequence>
<dbReference type="SUPFAM" id="SSF52540">
    <property type="entry name" value="P-loop containing nucleoside triphosphate hydrolases"/>
    <property type="match status" value="1"/>
</dbReference>
<feature type="domain" description="AAA+ ATPase" evidence="1">
    <location>
        <begin position="457"/>
        <end position="604"/>
    </location>
</feature>
<dbReference type="EMBL" id="BAAANF010000031">
    <property type="protein sequence ID" value="GAA1719171.1"/>
    <property type="molecule type" value="Genomic_DNA"/>
</dbReference>
<protein>
    <recommendedName>
        <fullName evidence="1">AAA+ ATPase domain-containing protein</fullName>
    </recommendedName>
</protein>
<name>A0ABP4V9F1_9ACTN</name>